<name>A0ABN9Q489_9DINO</name>
<sequence length="210" mass="23602">AEWNKLEPLKQNEIMKAAMRLHRNTGHRLPRAMIKVPRRGGATAVTIAAAKQIKRSSCFENQASKLTLAVKIFSRPGQGSRNCAAKELLGAFRSHWSDRYGIPAALRHDPKEANVSRGLFGNISSEGAVLDPRATRAHWQKGIAERAIQTFFERAKSLHRDHYTDMETAVHQAAETHNTVERVDGYSPTQWAFGRDEKWPGTFTKDESLD</sequence>
<comment type="caution">
    <text evidence="1">The sequence shown here is derived from an EMBL/GenBank/DDBJ whole genome shotgun (WGS) entry which is preliminary data.</text>
</comment>
<dbReference type="Proteomes" id="UP001189429">
    <property type="component" value="Unassembled WGS sequence"/>
</dbReference>
<gene>
    <name evidence="1" type="ORF">PCOR1329_LOCUS7863</name>
</gene>
<evidence type="ECO:0000313" key="2">
    <source>
        <dbReference type="Proteomes" id="UP001189429"/>
    </source>
</evidence>
<protein>
    <submittedName>
        <fullName evidence="1">Uncharacterized protein</fullName>
    </submittedName>
</protein>
<evidence type="ECO:0000313" key="1">
    <source>
        <dbReference type="EMBL" id="CAK0799399.1"/>
    </source>
</evidence>
<reference evidence="1" key="1">
    <citation type="submission" date="2023-10" db="EMBL/GenBank/DDBJ databases">
        <authorList>
            <person name="Chen Y."/>
            <person name="Shah S."/>
            <person name="Dougan E. K."/>
            <person name="Thang M."/>
            <person name="Chan C."/>
        </authorList>
    </citation>
    <scope>NUCLEOTIDE SEQUENCE [LARGE SCALE GENOMIC DNA]</scope>
</reference>
<keyword evidence="2" id="KW-1185">Reference proteome</keyword>
<organism evidence="1 2">
    <name type="scientific">Prorocentrum cordatum</name>
    <dbReference type="NCBI Taxonomy" id="2364126"/>
    <lineage>
        <taxon>Eukaryota</taxon>
        <taxon>Sar</taxon>
        <taxon>Alveolata</taxon>
        <taxon>Dinophyceae</taxon>
        <taxon>Prorocentrales</taxon>
        <taxon>Prorocentraceae</taxon>
        <taxon>Prorocentrum</taxon>
    </lineage>
</organism>
<feature type="non-terminal residue" evidence="1">
    <location>
        <position position="1"/>
    </location>
</feature>
<dbReference type="EMBL" id="CAUYUJ010002142">
    <property type="protein sequence ID" value="CAK0799399.1"/>
    <property type="molecule type" value="Genomic_DNA"/>
</dbReference>
<accession>A0ABN9Q489</accession>
<proteinExistence type="predicted"/>
<dbReference type="InterPro" id="IPR012337">
    <property type="entry name" value="RNaseH-like_sf"/>
</dbReference>
<feature type="non-terminal residue" evidence="1">
    <location>
        <position position="210"/>
    </location>
</feature>
<dbReference type="InterPro" id="IPR036397">
    <property type="entry name" value="RNaseH_sf"/>
</dbReference>
<dbReference type="SUPFAM" id="SSF53098">
    <property type="entry name" value="Ribonuclease H-like"/>
    <property type="match status" value="1"/>
</dbReference>
<dbReference type="Gene3D" id="3.30.420.10">
    <property type="entry name" value="Ribonuclease H-like superfamily/Ribonuclease H"/>
    <property type="match status" value="1"/>
</dbReference>